<name>A0A2S2E6H7_9ALTE</name>
<organism evidence="4 5">
    <name type="scientific">Saliniradius amylolyticus</name>
    <dbReference type="NCBI Taxonomy" id="2183582"/>
    <lineage>
        <taxon>Bacteria</taxon>
        <taxon>Pseudomonadati</taxon>
        <taxon>Pseudomonadota</taxon>
        <taxon>Gammaproteobacteria</taxon>
        <taxon>Alteromonadales</taxon>
        <taxon>Alteromonadaceae</taxon>
        <taxon>Saliniradius</taxon>
    </lineage>
</organism>
<protein>
    <recommendedName>
        <fullName evidence="6">Regulator of sigma D</fullName>
    </recommendedName>
</protein>
<evidence type="ECO:0000256" key="3">
    <source>
        <dbReference type="RuleBase" id="RU004409"/>
    </source>
</evidence>
<dbReference type="PIRSF" id="PIRSF016548">
    <property type="entry name" value="Rsd_AlgQ"/>
    <property type="match status" value="1"/>
</dbReference>
<sequence>MLTKNEQAKQKWGGANQAIDNWLNERQELLVRYCHLAGLPPFERDAQALPDAQSIEDFCSLLMDYVSAGHFEVYDKVVENSKDQEKGKALADELYPAISATTDKALSFNDSYAAISDEQNLNGFDKHLSALGEAIETRLELEDQLINRLYKQL</sequence>
<evidence type="ECO:0000313" key="4">
    <source>
        <dbReference type="EMBL" id="AWL13265.1"/>
    </source>
</evidence>
<keyword evidence="2 3" id="KW-0804">Transcription</keyword>
<dbReference type="KEGG" id="salh:HMF8227_02816"/>
<keyword evidence="5" id="KW-1185">Reference proteome</keyword>
<accession>A0A2S2E6H7</accession>
<dbReference type="OrthoDB" id="5567237at2"/>
<dbReference type="InterPro" id="IPR007448">
    <property type="entry name" value="Sigma70_reg_Rsd_AlgQ"/>
</dbReference>
<comment type="similarity">
    <text evidence="3">Belongs to the Rsd/AlgQ family.</text>
</comment>
<reference evidence="4 5" key="1">
    <citation type="submission" date="2018-05" db="EMBL/GenBank/DDBJ databases">
        <title>Salinimonas sp. HMF8227 Genome sequencing and assembly.</title>
        <authorList>
            <person name="Kang H."/>
            <person name="Kang J."/>
            <person name="Cha I."/>
            <person name="Kim H."/>
            <person name="Joh K."/>
        </authorList>
    </citation>
    <scope>NUCLEOTIDE SEQUENCE [LARGE SCALE GENOMIC DNA]</scope>
    <source>
        <strain evidence="4 5">HMF8227</strain>
    </source>
</reference>
<dbReference type="AlphaFoldDB" id="A0A2S2E6H7"/>
<evidence type="ECO:0008006" key="6">
    <source>
        <dbReference type="Google" id="ProtNLM"/>
    </source>
</evidence>
<dbReference type="Pfam" id="PF04353">
    <property type="entry name" value="Rsd_AlgQ"/>
    <property type="match status" value="1"/>
</dbReference>
<dbReference type="InterPro" id="IPR038309">
    <property type="entry name" value="Rsd/AlgQ_sf"/>
</dbReference>
<dbReference type="EMBL" id="CP029347">
    <property type="protein sequence ID" value="AWL13265.1"/>
    <property type="molecule type" value="Genomic_DNA"/>
</dbReference>
<evidence type="ECO:0000313" key="5">
    <source>
        <dbReference type="Proteomes" id="UP000245728"/>
    </source>
</evidence>
<keyword evidence="1 3" id="KW-0805">Transcription regulation</keyword>
<dbReference type="NCBIfam" id="NF008723">
    <property type="entry name" value="PRK11718.1"/>
    <property type="match status" value="1"/>
</dbReference>
<evidence type="ECO:0000256" key="1">
    <source>
        <dbReference type="ARBA" id="ARBA00023015"/>
    </source>
</evidence>
<dbReference type="Gene3D" id="1.20.120.1370">
    <property type="entry name" value="Regulator of RNA polymerase sigma(70) subunit, domain 4"/>
    <property type="match status" value="1"/>
</dbReference>
<gene>
    <name evidence="4" type="ORF">HMF8227_02816</name>
</gene>
<dbReference type="Proteomes" id="UP000245728">
    <property type="component" value="Chromosome"/>
</dbReference>
<dbReference type="GO" id="GO:0006355">
    <property type="term" value="P:regulation of DNA-templated transcription"/>
    <property type="evidence" value="ECO:0007669"/>
    <property type="project" value="InterPro"/>
</dbReference>
<evidence type="ECO:0000256" key="2">
    <source>
        <dbReference type="ARBA" id="ARBA00023163"/>
    </source>
</evidence>
<dbReference type="RefSeq" id="WP_109340774.1">
    <property type="nucleotide sequence ID" value="NZ_CP029347.1"/>
</dbReference>
<proteinExistence type="inferred from homology"/>